<evidence type="ECO:0000256" key="1">
    <source>
        <dbReference type="ARBA" id="ARBA00007469"/>
    </source>
</evidence>
<gene>
    <name evidence="3" type="ORF">MAM_03926</name>
</gene>
<dbReference type="AlphaFoldDB" id="A0A0B2WZ82"/>
<evidence type="ECO:0000313" key="4">
    <source>
        <dbReference type="Proteomes" id="UP000030816"/>
    </source>
</evidence>
<dbReference type="GO" id="GO:0005576">
    <property type="term" value="C:extracellular region"/>
    <property type="evidence" value="ECO:0007669"/>
    <property type="project" value="TreeGrafter"/>
</dbReference>
<evidence type="ECO:0000256" key="2">
    <source>
        <dbReference type="RuleBase" id="RU004328"/>
    </source>
</evidence>
<dbReference type="GO" id="GO:0003723">
    <property type="term" value="F:RNA binding"/>
    <property type="evidence" value="ECO:0007669"/>
    <property type="project" value="InterPro"/>
</dbReference>
<keyword evidence="4" id="KW-1185">Reference proteome</keyword>
<dbReference type="HOGENOM" id="CLU_037966_2_1_1"/>
<dbReference type="Gene3D" id="3.90.730.10">
    <property type="entry name" value="Ribonuclease T2-like"/>
    <property type="match status" value="1"/>
</dbReference>
<comment type="similarity">
    <text evidence="1 2">Belongs to the RNase T2 family.</text>
</comment>
<protein>
    <submittedName>
        <fullName evidence="3">Ribonuclease T2</fullName>
    </submittedName>
</protein>
<dbReference type="SUPFAM" id="SSF55895">
    <property type="entry name" value="Ribonuclease Rh-like"/>
    <property type="match status" value="1"/>
</dbReference>
<accession>A0A0B2WZ82</accession>
<dbReference type="EMBL" id="AZHE01000008">
    <property type="protein sequence ID" value="KHN98165.1"/>
    <property type="molecule type" value="Genomic_DNA"/>
</dbReference>
<dbReference type="PANTHER" id="PTHR11240">
    <property type="entry name" value="RIBONUCLEASE T2"/>
    <property type="match status" value="1"/>
</dbReference>
<dbReference type="Pfam" id="PF00445">
    <property type="entry name" value="Ribonuclease_T2"/>
    <property type="match status" value="1"/>
</dbReference>
<organism evidence="3 4">
    <name type="scientific">Metarhizium album (strain ARSEF 1941)</name>
    <dbReference type="NCBI Taxonomy" id="1081103"/>
    <lineage>
        <taxon>Eukaryota</taxon>
        <taxon>Fungi</taxon>
        <taxon>Dikarya</taxon>
        <taxon>Ascomycota</taxon>
        <taxon>Pezizomycotina</taxon>
        <taxon>Sordariomycetes</taxon>
        <taxon>Hypocreomycetidae</taxon>
        <taxon>Hypocreales</taxon>
        <taxon>Clavicipitaceae</taxon>
        <taxon>Metarhizium</taxon>
    </lineage>
</organism>
<dbReference type="GO" id="GO:0033897">
    <property type="term" value="F:ribonuclease T2 activity"/>
    <property type="evidence" value="ECO:0007669"/>
    <property type="project" value="InterPro"/>
</dbReference>
<name>A0A0B2WZ82_METAS</name>
<dbReference type="RefSeq" id="XP_040679231.1">
    <property type="nucleotide sequence ID" value="XM_040822725.1"/>
</dbReference>
<comment type="caution">
    <text evidence="3">The sequence shown here is derived from an EMBL/GenBank/DDBJ whole genome shotgun (WGS) entry which is preliminary data.</text>
</comment>
<evidence type="ECO:0000313" key="3">
    <source>
        <dbReference type="EMBL" id="KHN98165.1"/>
    </source>
</evidence>
<dbReference type="GO" id="GO:0006401">
    <property type="term" value="P:RNA catabolic process"/>
    <property type="evidence" value="ECO:0007669"/>
    <property type="project" value="TreeGrafter"/>
</dbReference>
<sequence>MEKHWVSQSEPSWVFWAHEFSKRATCYSTFRRECYAAEHDDLFDFFETVVSWQRRLPSFRWLSDAGIRPSNKTGYSLSDMQYALTKESGQLPFIGCDGPRYNETKAGKGSKDHGRTEVNELWYYYHVSGTPQPGDARKLDAGKAGGRLTACAQASGAIKYYERTKGGEDRGFL</sequence>
<proteinExistence type="inferred from homology"/>
<dbReference type="InterPro" id="IPR001568">
    <property type="entry name" value="RNase_T2-like"/>
</dbReference>
<reference evidence="3 4" key="1">
    <citation type="journal article" date="2014" name="Proc. Natl. Acad. Sci. U.S.A.">
        <title>Trajectory and genomic determinants of fungal-pathogen speciation and host adaptation.</title>
        <authorList>
            <person name="Hu X."/>
            <person name="Xiao G."/>
            <person name="Zheng P."/>
            <person name="Shang Y."/>
            <person name="Su Y."/>
            <person name="Zhang X."/>
            <person name="Liu X."/>
            <person name="Zhan S."/>
            <person name="St Leger R.J."/>
            <person name="Wang C."/>
        </authorList>
    </citation>
    <scope>NUCLEOTIDE SEQUENCE [LARGE SCALE GENOMIC DNA]</scope>
    <source>
        <strain evidence="3 4">ARSEF 1941</strain>
    </source>
</reference>
<dbReference type="STRING" id="1081103.A0A0B2WZ82"/>
<dbReference type="GeneID" id="63738381"/>
<dbReference type="PANTHER" id="PTHR11240:SF17">
    <property type="entry name" value="RIBONUCLEASE T2"/>
    <property type="match status" value="1"/>
</dbReference>
<dbReference type="OrthoDB" id="435754at2759"/>
<dbReference type="InterPro" id="IPR036430">
    <property type="entry name" value="RNase_T2-like_sf"/>
</dbReference>
<dbReference type="Proteomes" id="UP000030816">
    <property type="component" value="Unassembled WGS sequence"/>
</dbReference>